<gene>
    <name evidence="1" type="ORF">CWI82_03650</name>
</gene>
<comment type="caution">
    <text evidence="1">The sequence shown here is derived from an EMBL/GenBank/DDBJ whole genome shotgun (WGS) entry which is preliminary data.</text>
</comment>
<protein>
    <submittedName>
        <fullName evidence="1">Bifunctional tetrahydrofolate synthase/dihydrofolate synthase</fullName>
    </submittedName>
</protein>
<accession>A0ACD2HIL9</accession>
<reference evidence="1" key="1">
    <citation type="submission" date="2017-11" db="EMBL/GenBank/DDBJ databases">
        <title>Comparative genomic and phylogenomic analyses of the family Idiomarinaceae.</title>
        <authorList>
            <person name="Liu Y."/>
            <person name="Shao Z."/>
        </authorList>
    </citation>
    <scope>NUCLEOTIDE SEQUENCE</scope>
    <source>
        <strain evidence="1">PIN1</strain>
    </source>
</reference>
<evidence type="ECO:0000313" key="2">
    <source>
        <dbReference type="Proteomes" id="UP000293092"/>
    </source>
</evidence>
<dbReference type="EMBL" id="PIQJ01000001">
    <property type="protein sequence ID" value="RZQ56410.1"/>
    <property type="molecule type" value="Genomic_DNA"/>
</dbReference>
<proteinExistence type="predicted"/>
<sequence>MTAAMKPSNSAGLDAWLSYLEQLHPSAIDMGLERVKTVAERLDLTTTSAQVFTVAGTNGKGSTVRYLETILRCAGYNTGVYISPHLHHYAERVRINALQLAEQEHVAAFAAIEEVRGDISLTYFEFGTLAALWLMKQRDLDAWILEVGLGGRLDAVNIINADVALLTSVGIDHIGFLGDDRTGIAREKAGIFRPHRPAIVGEPDFPNAVATAALEQDVQLHRVGQDFHYRVTGADTWQFRDSHNFLQDLPLPQLPLPNAATAIAALAASKLPVSDQAIRDGLNQAREPGRLQFVSGDKQHHIDTLLDVAHNPHAANYLVQALAHRYPQREIFAVVGMLHDKDIAGTLAALQPAVSRWYFASLAEPRGASAAQLLENAPSEANYTECFESVTVAYQKAQEDALAMSLTMQSTQPLVLVCGSFYTVGKIPTTE</sequence>
<dbReference type="Proteomes" id="UP000293092">
    <property type="component" value="Unassembled WGS sequence"/>
</dbReference>
<keyword evidence="2" id="KW-1185">Reference proteome</keyword>
<organism evidence="1 2">
    <name type="scientific">Pseudidiomarina tainanensis</name>
    <dbReference type="NCBI Taxonomy" id="502365"/>
    <lineage>
        <taxon>Bacteria</taxon>
        <taxon>Pseudomonadati</taxon>
        <taxon>Pseudomonadota</taxon>
        <taxon>Gammaproteobacteria</taxon>
        <taxon>Alteromonadales</taxon>
        <taxon>Idiomarinaceae</taxon>
        <taxon>Pseudidiomarina</taxon>
    </lineage>
</organism>
<name>A0ACD2HIL9_9GAMM</name>
<evidence type="ECO:0000313" key="1">
    <source>
        <dbReference type="EMBL" id="RZQ56410.1"/>
    </source>
</evidence>